<feature type="signal peptide" evidence="1">
    <location>
        <begin position="1"/>
        <end position="22"/>
    </location>
</feature>
<feature type="chain" id="PRO_5032968748" description="DUF4142 domain-containing protein" evidence="1">
    <location>
        <begin position="23"/>
        <end position="178"/>
    </location>
</feature>
<protein>
    <recommendedName>
        <fullName evidence="4">DUF4142 domain-containing protein</fullName>
    </recommendedName>
</protein>
<evidence type="ECO:0000313" key="2">
    <source>
        <dbReference type="EMBL" id="QPD04902.1"/>
    </source>
</evidence>
<sequence>MTLTRYALILVLGLFSIGSAFGQENSPMNLDQDSAMTALDRYNQTSHQIFATLTERAKLFEAKAQLATQCAKGLRLIENVATLTAPNDDDEAQWRHETFFLVRMWFTKEQQDEWYFAGNEVGDYLKSHIDEAHSKEEALEIYKRAFALIMNAQVAVLEKMSHDLDARMNRIKEPRSSD</sequence>
<gene>
    <name evidence="2" type="ORF">Nkreftii_002676</name>
</gene>
<dbReference type="KEGG" id="nkf:Nkreftii_002676"/>
<reference evidence="2 3" key="1">
    <citation type="journal article" date="2020" name="ISME J.">
        <title>Enrichment and physiological characterization of a novel comammox Nitrospira indicates ammonium inhibition of complete nitrification.</title>
        <authorList>
            <person name="Sakoula D."/>
            <person name="Koch H."/>
            <person name="Frank J."/>
            <person name="Jetten M.S.M."/>
            <person name="van Kessel M.A.H.J."/>
            <person name="Lucker S."/>
        </authorList>
    </citation>
    <scope>NUCLEOTIDE SEQUENCE [LARGE SCALE GENOMIC DNA]</scope>
    <source>
        <strain evidence="2">Comreactor17</strain>
    </source>
</reference>
<evidence type="ECO:0000256" key="1">
    <source>
        <dbReference type="SAM" id="SignalP"/>
    </source>
</evidence>
<proteinExistence type="predicted"/>
<accession>A0A7S8FFF6</accession>
<dbReference type="EMBL" id="CP047423">
    <property type="protein sequence ID" value="QPD04902.1"/>
    <property type="molecule type" value="Genomic_DNA"/>
</dbReference>
<evidence type="ECO:0000313" key="3">
    <source>
        <dbReference type="Proteomes" id="UP000593737"/>
    </source>
</evidence>
<dbReference type="Proteomes" id="UP000593737">
    <property type="component" value="Chromosome"/>
</dbReference>
<name>A0A7S8FFF6_9BACT</name>
<evidence type="ECO:0008006" key="4">
    <source>
        <dbReference type="Google" id="ProtNLM"/>
    </source>
</evidence>
<organism evidence="2 3">
    <name type="scientific">Candidatus Nitrospira kreftii</name>
    <dbReference type="NCBI Taxonomy" id="2652173"/>
    <lineage>
        <taxon>Bacteria</taxon>
        <taxon>Pseudomonadati</taxon>
        <taxon>Nitrospirota</taxon>
        <taxon>Nitrospiria</taxon>
        <taxon>Nitrospirales</taxon>
        <taxon>Nitrospiraceae</taxon>
        <taxon>Nitrospira</taxon>
    </lineage>
</organism>
<dbReference type="AlphaFoldDB" id="A0A7S8FFF6"/>
<keyword evidence="1" id="KW-0732">Signal</keyword>